<evidence type="ECO:0000313" key="2">
    <source>
        <dbReference type="Proteomes" id="UP000830768"/>
    </source>
</evidence>
<dbReference type="EMBL" id="CP090035">
    <property type="protein sequence ID" value="UPK97310.1"/>
    <property type="molecule type" value="Genomic_DNA"/>
</dbReference>
<sequence>MFESFDAYREGVLISDEVTSAIDVRDERIVQKALNRAAKGRTTIIIAHRLSTKNADRIVVLKKGKVVESGTHESLISAYGVYASLVNSQALSFGDSSEDIYDGFDTEDIDTLSREKSHAVSEYGDHLQSEKHESGKDRGFFGSFSRPFFESKTSWDLMIFSFIASMTAGTAQPLYAWMFSRSIDLFKYQDDHSKLMDKVGFTGIMWTVFAASAAIAYYFTFISSGRVVSFIRLFFAHLPTSCRRRTFPWHTTLTQIMGTNIAQVCIAAFNVIGGLVMALVYSLKFGLVSMAAVTPVCVFSGYLRFRYEPQLEKMNDEVFAKSSHSHQRPSTPSEPFPH</sequence>
<keyword evidence="2" id="KW-1185">Reference proteome</keyword>
<dbReference type="Proteomes" id="UP000830768">
    <property type="component" value="Chromosome 6"/>
</dbReference>
<reference evidence="1" key="1">
    <citation type="submission" date="2021-11" db="EMBL/GenBank/DDBJ databases">
        <title>Fusarium solani-melongenae Genome sequencing and assembly.</title>
        <authorList>
            <person name="Xie S."/>
            <person name="Huang L."/>
            <person name="Zhang X."/>
        </authorList>
    </citation>
    <scope>NUCLEOTIDE SEQUENCE</scope>
    <source>
        <strain evidence="1">CRI 24-3</strain>
    </source>
</reference>
<proteinExistence type="predicted"/>
<evidence type="ECO:0000313" key="1">
    <source>
        <dbReference type="EMBL" id="UPK97310.1"/>
    </source>
</evidence>
<protein>
    <submittedName>
        <fullName evidence="1">Uncharacterized protein</fullName>
    </submittedName>
</protein>
<accession>A0ACD3Z7V5</accession>
<name>A0ACD3Z7V5_FUSSC</name>
<organism evidence="1 2">
    <name type="scientific">Fusarium solani subsp. cucurbitae</name>
    <name type="common">Neocosmosporum cucurbitae</name>
    <dbReference type="NCBI Taxonomy" id="2747967"/>
    <lineage>
        <taxon>Eukaryota</taxon>
        <taxon>Fungi</taxon>
        <taxon>Dikarya</taxon>
        <taxon>Ascomycota</taxon>
        <taxon>Pezizomycotina</taxon>
        <taxon>Sordariomycetes</taxon>
        <taxon>Hypocreomycetidae</taxon>
        <taxon>Hypocreales</taxon>
        <taxon>Nectriaceae</taxon>
        <taxon>Fusarium</taxon>
        <taxon>Fusarium solani species complex</taxon>
    </lineage>
</organism>
<gene>
    <name evidence="1" type="ORF">LCI18_008245</name>
</gene>